<gene>
    <name evidence="2" type="ORF">FQA47_015996</name>
</gene>
<dbReference type="EMBL" id="WKFB01000067">
    <property type="protein sequence ID" value="KAF6737264.1"/>
    <property type="molecule type" value="Genomic_DNA"/>
</dbReference>
<feature type="region of interest" description="Disordered" evidence="1">
    <location>
        <begin position="165"/>
        <end position="358"/>
    </location>
</feature>
<proteinExistence type="predicted"/>
<feature type="compositionally biased region" description="Acidic residues" evidence="1">
    <location>
        <begin position="224"/>
        <end position="341"/>
    </location>
</feature>
<feature type="compositionally biased region" description="Basic and acidic residues" evidence="1">
    <location>
        <begin position="440"/>
        <end position="458"/>
    </location>
</feature>
<feature type="region of interest" description="Disordered" evidence="1">
    <location>
        <begin position="109"/>
        <end position="130"/>
    </location>
</feature>
<feature type="compositionally biased region" description="Basic residues" evidence="1">
    <location>
        <begin position="553"/>
        <end position="570"/>
    </location>
</feature>
<feature type="compositionally biased region" description="Basic and acidic residues" evidence="1">
    <location>
        <begin position="165"/>
        <end position="183"/>
    </location>
</feature>
<feature type="compositionally biased region" description="Basic and acidic residues" evidence="1">
    <location>
        <begin position="414"/>
        <end position="427"/>
    </location>
</feature>
<feature type="region of interest" description="Disordered" evidence="1">
    <location>
        <begin position="546"/>
        <end position="570"/>
    </location>
</feature>
<reference evidence="2" key="1">
    <citation type="journal article" name="BMC Genomics">
        <title>Long-read sequencing and de novo genome assembly of marine medaka (Oryzias melastigma).</title>
        <authorList>
            <person name="Liang P."/>
            <person name="Saqib H.S.A."/>
            <person name="Ni X."/>
            <person name="Shen Y."/>
        </authorList>
    </citation>
    <scope>NUCLEOTIDE SEQUENCE</scope>
    <source>
        <strain evidence="2">Bigg-433</strain>
    </source>
</reference>
<evidence type="ECO:0000256" key="1">
    <source>
        <dbReference type="SAM" id="MobiDB-lite"/>
    </source>
</evidence>
<evidence type="ECO:0000313" key="3">
    <source>
        <dbReference type="Proteomes" id="UP000646548"/>
    </source>
</evidence>
<name>A0A834FN58_ORYME</name>
<feature type="compositionally biased region" description="Low complexity" evidence="1">
    <location>
        <begin position="430"/>
        <end position="439"/>
    </location>
</feature>
<dbReference type="AlphaFoldDB" id="A0A834FN58"/>
<sequence>MLRQVRAAFRSEGHPEVNRNVKHVSSLRQASSPHSIKLLPLSVSCILTATPHEEQREVSRRLHLGEREVNLNEMMTHLVCGGRGRAEVTAAHSGKSSGEIRSVSNPFMFLRPHNDSEQGHHVGSSSDGSVDEDLNLWSSILQFWRVSGFILQQLSLPLQLHEERLSNENDEKNPEREERHQTPEGEEENAEKNAEEENGEEENAEKNAEEENGEEENTEKNGEEENGEEENGEEENAEEENAEEENTEEESGEEENGEEENAEEENAEEENGEEENAEEENAEEENTEEESGEEENAEEENAEKENTEEENGEEENTEEENTEEENGEEENAEEENTEEENGPGLEKQTRSDGGGSEMLRLNIQDCCLMTPSAAADVQRRGGDRGQDPASCALLKLRLQAAEKRNGSLIKRGGNRREHGGATRDVKDSVSAGGSEAAAADPKRPVMVRDEEPARRRGQDTPCVGADKAGSLLISQQVRRRSGGGGRVSCKRVIIPPRSFLFTVGSGSNLITTEHKSRSDSRFLFSRLLSSQLLCFSASVRCFREARQSEPRRSLKTRGRRRRRSIRSPPP</sequence>
<evidence type="ECO:0000313" key="2">
    <source>
        <dbReference type="EMBL" id="KAF6737264.1"/>
    </source>
</evidence>
<accession>A0A834FN58</accession>
<feature type="region of interest" description="Disordered" evidence="1">
    <location>
        <begin position="410"/>
        <end position="465"/>
    </location>
</feature>
<organism evidence="2 3">
    <name type="scientific">Oryzias melastigma</name>
    <name type="common">Marine medaka</name>
    <dbReference type="NCBI Taxonomy" id="30732"/>
    <lineage>
        <taxon>Eukaryota</taxon>
        <taxon>Metazoa</taxon>
        <taxon>Chordata</taxon>
        <taxon>Craniata</taxon>
        <taxon>Vertebrata</taxon>
        <taxon>Euteleostomi</taxon>
        <taxon>Actinopterygii</taxon>
        <taxon>Neopterygii</taxon>
        <taxon>Teleostei</taxon>
        <taxon>Neoteleostei</taxon>
        <taxon>Acanthomorphata</taxon>
        <taxon>Ovalentaria</taxon>
        <taxon>Atherinomorphae</taxon>
        <taxon>Beloniformes</taxon>
        <taxon>Adrianichthyidae</taxon>
        <taxon>Oryziinae</taxon>
        <taxon>Oryzias</taxon>
    </lineage>
</organism>
<protein>
    <submittedName>
        <fullName evidence="2">Dynein heavy chain-like protein</fullName>
    </submittedName>
</protein>
<comment type="caution">
    <text evidence="2">The sequence shown here is derived from an EMBL/GenBank/DDBJ whole genome shotgun (WGS) entry which is preliminary data.</text>
</comment>
<dbReference type="Proteomes" id="UP000646548">
    <property type="component" value="Unassembled WGS sequence"/>
</dbReference>